<evidence type="ECO:0000313" key="2">
    <source>
        <dbReference type="Proteomes" id="UP001291623"/>
    </source>
</evidence>
<proteinExistence type="predicted"/>
<dbReference type="Proteomes" id="UP001291623">
    <property type="component" value="Unassembled WGS sequence"/>
</dbReference>
<comment type="caution">
    <text evidence="1">The sequence shown here is derived from an EMBL/GenBank/DDBJ whole genome shotgun (WGS) entry which is preliminary data.</text>
</comment>
<reference evidence="1" key="1">
    <citation type="submission" date="2023-12" db="EMBL/GenBank/DDBJ databases">
        <title>Genome assembly of Anisodus tanguticus.</title>
        <authorList>
            <person name="Wang Y.-J."/>
        </authorList>
    </citation>
    <scope>NUCLEOTIDE SEQUENCE</scope>
    <source>
        <strain evidence="1">KB-2021</strain>
        <tissue evidence="1">Leaf</tissue>
    </source>
</reference>
<dbReference type="AlphaFoldDB" id="A0AAE1V1B4"/>
<sequence>MLSTLDTVVTPRKTSRVIRPRIWHNDYVITKKSNAACLYPIKQTVYYSELFVPCQTYLSVISSITEPTSFKEASKDQHWIDATQAEVDALEQNKTWEIVTLPPRRRPYDLNGCTK</sequence>
<evidence type="ECO:0000313" key="1">
    <source>
        <dbReference type="EMBL" id="KAK4346961.1"/>
    </source>
</evidence>
<organism evidence="1 2">
    <name type="scientific">Anisodus tanguticus</name>
    <dbReference type="NCBI Taxonomy" id="243964"/>
    <lineage>
        <taxon>Eukaryota</taxon>
        <taxon>Viridiplantae</taxon>
        <taxon>Streptophyta</taxon>
        <taxon>Embryophyta</taxon>
        <taxon>Tracheophyta</taxon>
        <taxon>Spermatophyta</taxon>
        <taxon>Magnoliopsida</taxon>
        <taxon>eudicotyledons</taxon>
        <taxon>Gunneridae</taxon>
        <taxon>Pentapetalae</taxon>
        <taxon>asterids</taxon>
        <taxon>lamiids</taxon>
        <taxon>Solanales</taxon>
        <taxon>Solanaceae</taxon>
        <taxon>Solanoideae</taxon>
        <taxon>Hyoscyameae</taxon>
        <taxon>Anisodus</taxon>
    </lineage>
</organism>
<protein>
    <submittedName>
        <fullName evidence="1">Uncharacterized protein</fullName>
    </submittedName>
</protein>
<accession>A0AAE1V1B4</accession>
<gene>
    <name evidence="1" type="ORF">RND71_033300</name>
</gene>
<dbReference type="EMBL" id="JAVYJV010000018">
    <property type="protein sequence ID" value="KAK4346961.1"/>
    <property type="molecule type" value="Genomic_DNA"/>
</dbReference>
<name>A0AAE1V1B4_9SOLA</name>
<keyword evidence="2" id="KW-1185">Reference proteome</keyword>